<feature type="transmembrane region" description="Helical" evidence="1">
    <location>
        <begin position="86"/>
        <end position="104"/>
    </location>
</feature>
<name>A0ABU8TSC9_METWO</name>
<evidence type="ECO:0000313" key="2">
    <source>
        <dbReference type="EMBL" id="MEJ8541940.1"/>
    </source>
</evidence>
<evidence type="ECO:0000256" key="1">
    <source>
        <dbReference type="SAM" id="Phobius"/>
    </source>
</evidence>
<reference evidence="2 3" key="1">
    <citation type="submission" date="2023-12" db="EMBL/GenBank/DDBJ databases">
        <title>Phenotypic and Genomic Characterization of Methanothermobacter wolfeii Strain BSEL, a CO2-Capturing Archaeon with Minimal Nutrient Requirements.</title>
        <authorList>
            <person name="Ale Enriquez F."/>
            <person name="Ahring B.K."/>
        </authorList>
    </citation>
    <scope>NUCLEOTIDE SEQUENCE [LARGE SCALE GENOMIC DNA]</scope>
    <source>
        <strain evidence="2 3">BSEL-1</strain>
    </source>
</reference>
<proteinExistence type="predicted"/>
<dbReference type="Proteomes" id="UP001369247">
    <property type="component" value="Unassembled WGS sequence"/>
</dbReference>
<keyword evidence="3" id="KW-1185">Reference proteome</keyword>
<organism evidence="2 3">
    <name type="scientific">Methanothermobacter wolfeii</name>
    <name type="common">Methanobacterium wolfei</name>
    <dbReference type="NCBI Taxonomy" id="145261"/>
    <lineage>
        <taxon>Archaea</taxon>
        <taxon>Methanobacteriati</taxon>
        <taxon>Methanobacteriota</taxon>
        <taxon>Methanomada group</taxon>
        <taxon>Methanobacteria</taxon>
        <taxon>Methanobacteriales</taxon>
        <taxon>Methanobacteriaceae</taxon>
        <taxon>Methanothermobacter</taxon>
    </lineage>
</organism>
<dbReference type="GeneID" id="58979455"/>
<protein>
    <submittedName>
        <fullName evidence="2">DUF5400 family protein</fullName>
    </submittedName>
</protein>
<feature type="transmembrane region" description="Helical" evidence="1">
    <location>
        <begin position="6"/>
        <end position="26"/>
    </location>
</feature>
<keyword evidence="1" id="KW-0812">Transmembrane</keyword>
<gene>
    <name evidence="2" type="ORF">U2150_00290</name>
</gene>
<comment type="caution">
    <text evidence="2">The sequence shown here is derived from an EMBL/GenBank/DDBJ whole genome shotgun (WGS) entry which is preliminary data.</text>
</comment>
<dbReference type="RefSeq" id="WP_074359631.1">
    <property type="nucleotide sequence ID" value="NZ_JAXUHJ010000003.1"/>
</dbReference>
<dbReference type="EMBL" id="JAXUHJ010000003">
    <property type="protein sequence ID" value="MEJ8541940.1"/>
    <property type="molecule type" value="Genomic_DNA"/>
</dbReference>
<accession>A0ABU8TSC9</accession>
<keyword evidence="1" id="KW-1133">Transmembrane helix</keyword>
<evidence type="ECO:0000313" key="3">
    <source>
        <dbReference type="Proteomes" id="UP001369247"/>
    </source>
</evidence>
<dbReference type="Pfam" id="PF17379">
    <property type="entry name" value="DUF5400"/>
    <property type="match status" value="1"/>
</dbReference>
<dbReference type="InterPro" id="IPR035350">
    <property type="entry name" value="DUF5400"/>
</dbReference>
<keyword evidence="1" id="KW-0472">Membrane</keyword>
<sequence>MIYQVIVLAFLLSGVTSGFITFRIMGMKMAPHFGVLLISIIATALNILMGGGILYIAVALQVLAGISAYIQFMPALKDNFQTAPLYSAHLSMMTVAAILGLASVF</sequence>
<feature type="transmembrane region" description="Helical" evidence="1">
    <location>
        <begin position="33"/>
        <end position="66"/>
    </location>
</feature>